<name>A0ABR2Z9L4_9AGAR</name>
<organism evidence="2 3">
    <name type="scientific">Marasmius tenuissimus</name>
    <dbReference type="NCBI Taxonomy" id="585030"/>
    <lineage>
        <taxon>Eukaryota</taxon>
        <taxon>Fungi</taxon>
        <taxon>Dikarya</taxon>
        <taxon>Basidiomycota</taxon>
        <taxon>Agaricomycotina</taxon>
        <taxon>Agaricomycetes</taxon>
        <taxon>Agaricomycetidae</taxon>
        <taxon>Agaricales</taxon>
        <taxon>Marasmiineae</taxon>
        <taxon>Marasmiaceae</taxon>
        <taxon>Marasmius</taxon>
    </lineage>
</organism>
<evidence type="ECO:0000313" key="2">
    <source>
        <dbReference type="EMBL" id="KAL0057147.1"/>
    </source>
</evidence>
<evidence type="ECO:0000313" key="3">
    <source>
        <dbReference type="Proteomes" id="UP001437256"/>
    </source>
</evidence>
<comment type="caution">
    <text evidence="2">The sequence shown here is derived from an EMBL/GenBank/DDBJ whole genome shotgun (WGS) entry which is preliminary data.</text>
</comment>
<dbReference type="EMBL" id="JBBXMP010000667">
    <property type="protein sequence ID" value="KAL0057147.1"/>
    <property type="molecule type" value="Genomic_DNA"/>
</dbReference>
<feature type="compositionally biased region" description="Basic and acidic residues" evidence="1">
    <location>
        <begin position="72"/>
        <end position="94"/>
    </location>
</feature>
<reference evidence="2 3" key="1">
    <citation type="submission" date="2024-05" db="EMBL/GenBank/DDBJ databases">
        <title>A draft genome resource for the thread blight pathogen Marasmius tenuissimus strain MS-2.</title>
        <authorList>
            <person name="Yulfo-Soto G.E."/>
            <person name="Baruah I.K."/>
            <person name="Amoako-Attah I."/>
            <person name="Bukari Y."/>
            <person name="Meinhardt L.W."/>
            <person name="Bailey B.A."/>
            <person name="Cohen S.P."/>
        </authorList>
    </citation>
    <scope>NUCLEOTIDE SEQUENCE [LARGE SCALE GENOMIC DNA]</scope>
    <source>
        <strain evidence="2 3">MS-2</strain>
    </source>
</reference>
<accession>A0ABR2Z9L4</accession>
<gene>
    <name evidence="2" type="ORF">AAF712_016225</name>
</gene>
<protein>
    <submittedName>
        <fullName evidence="2">Uncharacterized protein</fullName>
    </submittedName>
</protein>
<feature type="non-terminal residue" evidence="2">
    <location>
        <position position="110"/>
    </location>
</feature>
<feature type="region of interest" description="Disordered" evidence="1">
    <location>
        <begin position="70"/>
        <end position="102"/>
    </location>
</feature>
<sequence length="110" mass="12513">ATVLVTQKDAQLCQDTVGRPCLDKTPLIGMISGVLIVLKDASLHLDGNAADGEWMCIDWWTWWWEDNPNWGRWEDNNHPDEKAEQDGGDQKEDWNNIQHPGLNGILCRMA</sequence>
<feature type="non-terminal residue" evidence="2">
    <location>
        <position position="1"/>
    </location>
</feature>
<dbReference type="Proteomes" id="UP001437256">
    <property type="component" value="Unassembled WGS sequence"/>
</dbReference>
<proteinExistence type="predicted"/>
<evidence type="ECO:0000256" key="1">
    <source>
        <dbReference type="SAM" id="MobiDB-lite"/>
    </source>
</evidence>
<keyword evidence="3" id="KW-1185">Reference proteome</keyword>